<keyword evidence="1" id="KW-0479">Metal-binding</keyword>
<dbReference type="GO" id="GO:0006284">
    <property type="term" value="P:base-excision repair"/>
    <property type="evidence" value="ECO:0007669"/>
    <property type="project" value="InterPro"/>
</dbReference>
<reference evidence="2" key="2">
    <citation type="submission" date="2020-03" db="EMBL/GenBank/DDBJ databases">
        <title>Walnut 2.0.</title>
        <authorList>
            <person name="Marrano A."/>
            <person name="Britton M."/>
            <person name="Zimin A.V."/>
            <person name="Zaini P.A."/>
            <person name="Workman R."/>
            <person name="Puiu D."/>
            <person name="Bianco L."/>
            <person name="Allen B.J."/>
            <person name="Troggio M."/>
            <person name="Leslie C.A."/>
            <person name="Timp W."/>
            <person name="Dendekar A."/>
            <person name="Salzberg S.L."/>
            <person name="Neale D.B."/>
        </authorList>
    </citation>
    <scope>NUCLEOTIDE SEQUENCE</scope>
    <source>
        <tissue evidence="2">Leaves</tissue>
    </source>
</reference>
<evidence type="ECO:0000313" key="3">
    <source>
        <dbReference type="Proteomes" id="UP000619265"/>
    </source>
</evidence>
<dbReference type="PANTHER" id="PTHR31116:SF29">
    <property type="entry name" value="DNA GLYCOSYLASE SUPERFAMILY PROTEIN"/>
    <property type="match status" value="1"/>
</dbReference>
<keyword evidence="1" id="KW-0862">Zinc</keyword>
<sequence>MDGISLSMLYADSREAPVDKNAQQQSQDTGTGELKRCNWVTKNSDKVYVAFHDECWGVPVYDDSQLFELLAMSGMLMDYNWTEILKRRELFREAFSGFDPNVVAKMGEKEITDIASNKAIMLAEGRVRCIVDNSKCILKASLKYQCICKFHSAG</sequence>
<feature type="binding site" evidence="1">
    <location>
        <position position="52"/>
    </location>
    <ligand>
        <name>Zn(2+)</name>
        <dbReference type="ChEBI" id="CHEBI:29105"/>
    </ligand>
</feature>
<accession>A0A833WYP8</accession>
<evidence type="ECO:0000313" key="2">
    <source>
        <dbReference type="EMBL" id="KAF5449471.1"/>
    </source>
</evidence>
<evidence type="ECO:0008006" key="4">
    <source>
        <dbReference type="Google" id="ProtNLM"/>
    </source>
</evidence>
<dbReference type="InterPro" id="IPR011257">
    <property type="entry name" value="DNA_glycosylase"/>
</dbReference>
<dbReference type="SUPFAM" id="SSF48150">
    <property type="entry name" value="DNA-glycosylase"/>
    <property type="match status" value="1"/>
</dbReference>
<dbReference type="InterPro" id="IPR005019">
    <property type="entry name" value="Adenine_glyco"/>
</dbReference>
<proteinExistence type="predicted"/>
<evidence type="ECO:0000256" key="1">
    <source>
        <dbReference type="PIRSR" id="PIRSR605019-1"/>
    </source>
</evidence>
<dbReference type="GO" id="GO:0046872">
    <property type="term" value="F:metal ion binding"/>
    <property type="evidence" value="ECO:0007669"/>
    <property type="project" value="UniProtKB-KW"/>
</dbReference>
<dbReference type="Pfam" id="PF03352">
    <property type="entry name" value="Adenine_glyco"/>
    <property type="match status" value="1"/>
</dbReference>
<organism evidence="2 3">
    <name type="scientific">Juglans regia</name>
    <name type="common">English walnut</name>
    <dbReference type="NCBI Taxonomy" id="51240"/>
    <lineage>
        <taxon>Eukaryota</taxon>
        <taxon>Viridiplantae</taxon>
        <taxon>Streptophyta</taxon>
        <taxon>Embryophyta</taxon>
        <taxon>Tracheophyta</taxon>
        <taxon>Spermatophyta</taxon>
        <taxon>Magnoliopsida</taxon>
        <taxon>eudicotyledons</taxon>
        <taxon>Gunneridae</taxon>
        <taxon>Pentapetalae</taxon>
        <taxon>rosids</taxon>
        <taxon>fabids</taxon>
        <taxon>Fagales</taxon>
        <taxon>Juglandaceae</taxon>
        <taxon>Juglans</taxon>
    </lineage>
</organism>
<reference evidence="2" key="1">
    <citation type="submission" date="2015-10" db="EMBL/GenBank/DDBJ databases">
        <authorList>
            <person name="Martinez-Garcia P.J."/>
            <person name="Crepeau M.W."/>
            <person name="Puiu D."/>
            <person name="Gonzalez-Ibeas D."/>
            <person name="Whalen J."/>
            <person name="Stevens K."/>
            <person name="Paul R."/>
            <person name="Butterfield T."/>
            <person name="Britton M."/>
            <person name="Reagan R."/>
            <person name="Chakraborty S."/>
            <person name="Walawage S.L."/>
            <person name="Vasquez-Gross H.A."/>
            <person name="Cardeno C."/>
            <person name="Famula R."/>
            <person name="Pratt K."/>
            <person name="Kuruganti S."/>
            <person name="Aradhya M.K."/>
            <person name="Leslie C.A."/>
            <person name="Dandekar A.M."/>
            <person name="Salzberg S.L."/>
            <person name="Wegrzyn J.L."/>
            <person name="Langley C.H."/>
            <person name="Neale D.B."/>
        </authorList>
    </citation>
    <scope>NUCLEOTIDE SEQUENCE</scope>
    <source>
        <tissue evidence="2">Leaves</tissue>
    </source>
</reference>
<dbReference type="Gramene" id="Jr13_13900_p1">
    <property type="protein sequence ID" value="cds.Jr13_13900_p1"/>
    <property type="gene ID" value="Jr13_13900"/>
</dbReference>
<dbReference type="EMBL" id="LIHL02000013">
    <property type="protein sequence ID" value="KAF5449471.1"/>
    <property type="molecule type" value="Genomic_DNA"/>
</dbReference>
<name>A0A833WYP8_JUGRE</name>
<dbReference type="Gene3D" id="1.10.340.30">
    <property type="entry name" value="Hypothetical protein, domain 2"/>
    <property type="match status" value="1"/>
</dbReference>
<dbReference type="GO" id="GO:0008725">
    <property type="term" value="F:DNA-3-methyladenine glycosylase activity"/>
    <property type="evidence" value="ECO:0007669"/>
    <property type="project" value="InterPro"/>
</dbReference>
<dbReference type="Proteomes" id="UP000619265">
    <property type="component" value="Unassembled WGS sequence"/>
</dbReference>
<comment type="caution">
    <text evidence="2">The sequence shown here is derived from an EMBL/GenBank/DDBJ whole genome shotgun (WGS) entry which is preliminary data.</text>
</comment>
<feature type="binding site" evidence="1">
    <location>
        <position position="37"/>
    </location>
    <ligand>
        <name>Zn(2+)</name>
        <dbReference type="ChEBI" id="CHEBI:29105"/>
    </ligand>
</feature>
<dbReference type="AlphaFoldDB" id="A0A833WYP8"/>
<dbReference type="PANTHER" id="PTHR31116">
    <property type="entry name" value="OS04G0501200 PROTEIN"/>
    <property type="match status" value="1"/>
</dbReference>
<gene>
    <name evidence="2" type="ORF">F2P56_029912</name>
</gene>
<protein>
    <recommendedName>
        <fullName evidence="4">DNA-3-methyladenine glycosylase I</fullName>
    </recommendedName>
</protein>